<evidence type="ECO:0000313" key="3">
    <source>
        <dbReference type="Proteomes" id="UP000198870"/>
    </source>
</evidence>
<feature type="region of interest" description="Disordered" evidence="1">
    <location>
        <begin position="33"/>
        <end position="61"/>
    </location>
</feature>
<dbReference type="Gene3D" id="3.40.50.10810">
    <property type="entry name" value="Tandem AAA-ATPase domain"/>
    <property type="match status" value="1"/>
</dbReference>
<reference evidence="2 3" key="1">
    <citation type="submission" date="2016-10" db="EMBL/GenBank/DDBJ databases">
        <authorList>
            <person name="de Groot N.N."/>
        </authorList>
    </citation>
    <scope>NUCLEOTIDE SEQUENCE [LARGE SCALE GENOMIC DNA]</scope>
    <source>
        <strain evidence="2 3">AA1</strain>
    </source>
</reference>
<proteinExistence type="predicted"/>
<organism evidence="2 3">
    <name type="scientific">Desulfoluna spongiiphila</name>
    <dbReference type="NCBI Taxonomy" id="419481"/>
    <lineage>
        <taxon>Bacteria</taxon>
        <taxon>Pseudomonadati</taxon>
        <taxon>Thermodesulfobacteriota</taxon>
        <taxon>Desulfobacteria</taxon>
        <taxon>Desulfobacterales</taxon>
        <taxon>Desulfolunaceae</taxon>
        <taxon>Desulfoluna</taxon>
    </lineage>
</organism>
<name>A0A1G5JPI1_9BACT</name>
<protein>
    <submittedName>
        <fullName evidence="2">Uncharacterized protein</fullName>
    </submittedName>
</protein>
<sequence length="159" mass="18033">MDKAITTTRLYHEAGFRKPEKSPHRYLESISCRIPRPPSRKTSRTQKPSATFSPCGHKKVRSQDELRATTRHDAEILPDLSCINARLCPHQIEGDRFALHMPAALIENEMGCSKTLQTITLASLKEQWTREIERFTDKPALAVSGPASQHRRIYVEGPT</sequence>
<dbReference type="STRING" id="419481.SAMN05216233_1368"/>
<evidence type="ECO:0000256" key="1">
    <source>
        <dbReference type="SAM" id="MobiDB-lite"/>
    </source>
</evidence>
<gene>
    <name evidence="2" type="ORF">SAMN05216233_1368</name>
</gene>
<dbReference type="EMBL" id="FMUX01000036">
    <property type="protein sequence ID" value="SCY89811.1"/>
    <property type="molecule type" value="Genomic_DNA"/>
</dbReference>
<dbReference type="Proteomes" id="UP000198870">
    <property type="component" value="Unassembled WGS sequence"/>
</dbReference>
<evidence type="ECO:0000313" key="2">
    <source>
        <dbReference type="EMBL" id="SCY89811.1"/>
    </source>
</evidence>
<dbReference type="InterPro" id="IPR038718">
    <property type="entry name" value="SNF2-like_sf"/>
</dbReference>
<dbReference type="AlphaFoldDB" id="A0A1G5JPI1"/>
<accession>A0A1G5JPI1</accession>
<keyword evidence="3" id="KW-1185">Reference proteome</keyword>